<feature type="region of interest" description="Disordered" evidence="1">
    <location>
        <begin position="1"/>
        <end position="39"/>
    </location>
</feature>
<organism evidence="2 3">
    <name type="scientific">Apiospora marii</name>
    <dbReference type="NCBI Taxonomy" id="335849"/>
    <lineage>
        <taxon>Eukaryota</taxon>
        <taxon>Fungi</taxon>
        <taxon>Dikarya</taxon>
        <taxon>Ascomycota</taxon>
        <taxon>Pezizomycotina</taxon>
        <taxon>Sordariomycetes</taxon>
        <taxon>Xylariomycetidae</taxon>
        <taxon>Amphisphaeriales</taxon>
        <taxon>Apiosporaceae</taxon>
        <taxon>Apiospora</taxon>
    </lineage>
</organism>
<feature type="compositionally biased region" description="Basic and acidic residues" evidence="1">
    <location>
        <begin position="23"/>
        <end position="33"/>
    </location>
</feature>
<dbReference type="EMBL" id="JAQQWI010000008">
    <property type="protein sequence ID" value="KAK8023429.1"/>
    <property type="molecule type" value="Genomic_DNA"/>
</dbReference>
<evidence type="ECO:0000256" key="1">
    <source>
        <dbReference type="SAM" id="MobiDB-lite"/>
    </source>
</evidence>
<protein>
    <submittedName>
        <fullName evidence="2">Uncharacterized protein</fullName>
    </submittedName>
</protein>
<sequence>MIDAGRQSESDNSAPPATKRARQRELGAKDRSGLAHSRSHVFLSSHAELELPDFRDREGKGITTWSQDERRVVDTLRKYLSDLKWSRIGRRAHRDPIAFHARRKLLLQVPMPDILLATGDIVNVGLFILEWERFELDCGKVLVN</sequence>
<comment type="caution">
    <text evidence="2">The sequence shown here is derived from an EMBL/GenBank/DDBJ whole genome shotgun (WGS) entry which is preliminary data.</text>
</comment>
<reference evidence="2 3" key="1">
    <citation type="submission" date="2023-01" db="EMBL/GenBank/DDBJ databases">
        <title>Analysis of 21 Apiospora genomes using comparative genomics revels a genus with tremendous synthesis potential of carbohydrate active enzymes and secondary metabolites.</title>
        <authorList>
            <person name="Sorensen T."/>
        </authorList>
    </citation>
    <scope>NUCLEOTIDE SEQUENCE [LARGE SCALE GENOMIC DNA]</scope>
    <source>
        <strain evidence="2 3">CBS 20057</strain>
    </source>
</reference>
<evidence type="ECO:0000313" key="3">
    <source>
        <dbReference type="Proteomes" id="UP001396898"/>
    </source>
</evidence>
<name>A0ABR1RZS3_9PEZI</name>
<gene>
    <name evidence="2" type="ORF">PG991_006668</name>
</gene>
<dbReference type="Proteomes" id="UP001396898">
    <property type="component" value="Unassembled WGS sequence"/>
</dbReference>
<keyword evidence="3" id="KW-1185">Reference proteome</keyword>
<accession>A0ABR1RZS3</accession>
<evidence type="ECO:0000313" key="2">
    <source>
        <dbReference type="EMBL" id="KAK8023429.1"/>
    </source>
</evidence>
<proteinExistence type="predicted"/>